<dbReference type="InterPro" id="IPR048429">
    <property type="entry name" value="MCC_alpha_BT"/>
</dbReference>
<feature type="domain" description="Lipoyl-binding" evidence="8">
    <location>
        <begin position="587"/>
        <end position="663"/>
    </location>
</feature>
<keyword evidence="3 7" id="KW-0547">Nucleotide-binding</keyword>
<dbReference type="Pfam" id="PF00289">
    <property type="entry name" value="Biotin_carb_N"/>
    <property type="match status" value="1"/>
</dbReference>
<evidence type="ECO:0000259" key="9">
    <source>
        <dbReference type="PROSITE" id="PS50975"/>
    </source>
</evidence>
<dbReference type="Pfam" id="PF02786">
    <property type="entry name" value="CPSase_L_D2"/>
    <property type="match status" value="1"/>
</dbReference>
<dbReference type="InterPro" id="IPR016185">
    <property type="entry name" value="PreATP-grasp_dom_sf"/>
</dbReference>
<dbReference type="PROSITE" id="PS50979">
    <property type="entry name" value="BC"/>
    <property type="match status" value="1"/>
</dbReference>
<dbReference type="PANTHER" id="PTHR18866">
    <property type="entry name" value="CARBOXYLASE:PYRUVATE/ACETYL-COA/PROPIONYL-COA CARBOXYLASE"/>
    <property type="match status" value="1"/>
</dbReference>
<dbReference type="InterPro" id="IPR000089">
    <property type="entry name" value="Biotin_lipoyl"/>
</dbReference>
<dbReference type="Pfam" id="PF02785">
    <property type="entry name" value="Biotin_carb_C"/>
    <property type="match status" value="1"/>
</dbReference>
<dbReference type="FunFam" id="3.30.470.20:FF:000028">
    <property type="entry name" value="Methylcrotonoyl-CoA carboxylase subunit alpha, mitochondrial"/>
    <property type="match status" value="1"/>
</dbReference>
<dbReference type="Gene3D" id="3.30.700.40">
    <property type="match status" value="1"/>
</dbReference>
<gene>
    <name evidence="11" type="primary">accA_1</name>
    <name evidence="11" type="ORF">SAE02_55980</name>
</gene>
<dbReference type="NCBIfam" id="NF006367">
    <property type="entry name" value="PRK08591.1"/>
    <property type="match status" value="1"/>
</dbReference>
<keyword evidence="6" id="KW-0092">Biotin</keyword>
<feature type="domain" description="Biotin carboxylation" evidence="10">
    <location>
        <begin position="1"/>
        <end position="447"/>
    </location>
</feature>
<evidence type="ECO:0000256" key="5">
    <source>
        <dbReference type="ARBA" id="ARBA00022946"/>
    </source>
</evidence>
<evidence type="ECO:0000313" key="12">
    <source>
        <dbReference type="Proteomes" id="UP000321523"/>
    </source>
</evidence>
<dbReference type="FunFam" id="3.30.1490.20:FF:000003">
    <property type="entry name" value="acetyl-CoA carboxylase isoform X1"/>
    <property type="match status" value="1"/>
</dbReference>
<dbReference type="SUPFAM" id="SSF51230">
    <property type="entry name" value="Single hybrid motif"/>
    <property type="match status" value="1"/>
</dbReference>
<evidence type="ECO:0000256" key="6">
    <source>
        <dbReference type="ARBA" id="ARBA00023267"/>
    </source>
</evidence>
<reference evidence="11 12" key="1">
    <citation type="submission" date="2019-07" db="EMBL/GenBank/DDBJ databases">
        <title>Whole genome shotgun sequence of Skermanella aerolata NBRC 106429.</title>
        <authorList>
            <person name="Hosoyama A."/>
            <person name="Uohara A."/>
            <person name="Ohji S."/>
            <person name="Ichikawa N."/>
        </authorList>
    </citation>
    <scope>NUCLEOTIDE SEQUENCE [LARGE SCALE GENOMIC DNA]</scope>
    <source>
        <strain evidence="11 12">NBRC 106429</strain>
    </source>
</reference>
<dbReference type="OrthoDB" id="9763189at2"/>
<dbReference type="Pfam" id="PF00364">
    <property type="entry name" value="Biotin_lipoyl"/>
    <property type="match status" value="1"/>
</dbReference>
<comment type="caution">
    <text evidence="11">The sequence shown here is derived from an EMBL/GenBank/DDBJ whole genome shotgun (WGS) entry which is preliminary data.</text>
</comment>
<dbReference type="SUPFAM" id="SSF56059">
    <property type="entry name" value="Glutathione synthetase ATP-binding domain-like"/>
    <property type="match status" value="1"/>
</dbReference>
<dbReference type="FunFam" id="3.40.50.20:FF:000010">
    <property type="entry name" value="Propionyl-CoA carboxylase subunit alpha"/>
    <property type="match status" value="1"/>
</dbReference>
<keyword evidence="2" id="KW-0436">Ligase</keyword>
<dbReference type="InterPro" id="IPR050856">
    <property type="entry name" value="Biotin_carboxylase_complex"/>
</dbReference>
<dbReference type="SUPFAM" id="SSF52440">
    <property type="entry name" value="PreATP-grasp domain"/>
    <property type="match status" value="1"/>
</dbReference>
<dbReference type="SUPFAM" id="SSF51246">
    <property type="entry name" value="Rudiment single hybrid motif"/>
    <property type="match status" value="1"/>
</dbReference>
<dbReference type="GO" id="GO:0046872">
    <property type="term" value="F:metal ion binding"/>
    <property type="evidence" value="ECO:0007669"/>
    <property type="project" value="InterPro"/>
</dbReference>
<dbReference type="PROSITE" id="PS00866">
    <property type="entry name" value="CPSASE_1"/>
    <property type="match status" value="1"/>
</dbReference>
<dbReference type="GO" id="GO:0016874">
    <property type="term" value="F:ligase activity"/>
    <property type="evidence" value="ECO:0007669"/>
    <property type="project" value="UniProtKB-KW"/>
</dbReference>
<dbReference type="InterPro" id="IPR011054">
    <property type="entry name" value="Rudment_hybrid_motif"/>
</dbReference>
<dbReference type="SMART" id="SM00878">
    <property type="entry name" value="Biotin_carb_C"/>
    <property type="match status" value="1"/>
</dbReference>
<dbReference type="FunFam" id="2.40.50.100:FF:000003">
    <property type="entry name" value="Acetyl-CoA carboxylase biotin carboxyl carrier protein"/>
    <property type="match status" value="1"/>
</dbReference>
<evidence type="ECO:0000256" key="1">
    <source>
        <dbReference type="ARBA" id="ARBA00001953"/>
    </source>
</evidence>
<evidence type="ECO:0000256" key="7">
    <source>
        <dbReference type="PROSITE-ProRule" id="PRU00409"/>
    </source>
</evidence>
<dbReference type="InterPro" id="IPR001882">
    <property type="entry name" value="Biotin_BS"/>
</dbReference>
<dbReference type="InterPro" id="IPR005481">
    <property type="entry name" value="BC-like_N"/>
</dbReference>
<dbReference type="InterPro" id="IPR011761">
    <property type="entry name" value="ATP-grasp"/>
</dbReference>
<dbReference type="GO" id="GO:0005524">
    <property type="term" value="F:ATP binding"/>
    <property type="evidence" value="ECO:0007669"/>
    <property type="project" value="UniProtKB-UniRule"/>
</dbReference>
<evidence type="ECO:0000313" key="11">
    <source>
        <dbReference type="EMBL" id="GEO41450.1"/>
    </source>
</evidence>
<keyword evidence="12" id="KW-1185">Reference proteome</keyword>
<dbReference type="AlphaFoldDB" id="A0A512DZ33"/>
<keyword evidence="5" id="KW-0809">Transit peptide</keyword>
<dbReference type="PROSITE" id="PS00188">
    <property type="entry name" value="BIOTIN"/>
    <property type="match status" value="1"/>
</dbReference>
<protein>
    <submittedName>
        <fullName evidence="11">Biotin carboxylase subunit of acetyl-CoA carboxylase</fullName>
    </submittedName>
</protein>
<accession>A0A512DZ33</accession>
<dbReference type="InterPro" id="IPR011053">
    <property type="entry name" value="Single_hybrid_motif"/>
</dbReference>
<proteinExistence type="predicted"/>
<evidence type="ECO:0000256" key="2">
    <source>
        <dbReference type="ARBA" id="ARBA00022598"/>
    </source>
</evidence>
<dbReference type="Pfam" id="PF21139">
    <property type="entry name" value="BT_MCC_alpha"/>
    <property type="match status" value="1"/>
</dbReference>
<dbReference type="Gene3D" id="2.40.50.100">
    <property type="match status" value="1"/>
</dbReference>
<dbReference type="RefSeq" id="WP_044432420.1">
    <property type="nucleotide sequence ID" value="NZ_BJYZ01000028.1"/>
</dbReference>
<dbReference type="PROSITE" id="PS50968">
    <property type="entry name" value="BIOTINYL_LIPOYL"/>
    <property type="match status" value="1"/>
</dbReference>
<feature type="domain" description="ATP-grasp" evidence="9">
    <location>
        <begin position="120"/>
        <end position="317"/>
    </location>
</feature>
<dbReference type="EMBL" id="BJYZ01000028">
    <property type="protein sequence ID" value="GEO41450.1"/>
    <property type="molecule type" value="Genomic_DNA"/>
</dbReference>
<sequence length="665" mass="71725">MFSKILIANRGEIACRVIRTARRLGIRTVAVYSDADAKALHVEMADEAVNIGPALARDSYLRGDAILDAARLTGAEAIHPGYGFLSENAGFAEACAEAGIVFIGPPASSIRAMGGKSEAKALMETAGVPLVPGYHGEDQSQELLRAEAKRIGFPVLIKASAGGGGKGMRVVTSAEEFDDQLSGAKREAINSFGDDRVLIERYVTRPRHVEIQVFADTKGNCVYLFERDCSIQRRHQKVVEEAPAPNLDPDTRRRMGEAAVAAAKAIGYVGAGTVEFLLDEDGSFFFMEMNTRLQVEHPVTEYITCQDLVEWQLRVAFGQPLPRSQDELSIQGHAIEVRLYAEDPQKGFLPQTGRLDHLVFPKETFHVRVDTGVRAGDVISIHYDPMIAKLIVWADDRASAVRRLRTALQATQVVGLGANTEFLLAIASHPAFLAADLDTRFIERHQADLLPEPALAGDDVLAFSALGVLLDRRAKAQAWAAESGDPYSPWAGNDGWRLNDDAHDTLTLRDGGTDRAVNLIYRRGGYRLDLPGGAVEASGQLDGDGNLAADLGGRRVRATIVRRGADVTVFHQGGSHRLTLIEPLAGAEDAEAPGGKLIAPMPGRIIAVLAEAGAEVAKGQPLIVMEAMKMEHTIKAPAEGRIGKVRYAVGDQVEDGAELIVFEEA</sequence>
<dbReference type="PANTHER" id="PTHR18866:SF33">
    <property type="entry name" value="METHYLCROTONOYL-COA CARBOXYLASE SUBUNIT ALPHA, MITOCHONDRIAL-RELATED"/>
    <property type="match status" value="1"/>
</dbReference>
<evidence type="ECO:0000256" key="4">
    <source>
        <dbReference type="ARBA" id="ARBA00022840"/>
    </source>
</evidence>
<evidence type="ECO:0000256" key="3">
    <source>
        <dbReference type="ARBA" id="ARBA00022741"/>
    </source>
</evidence>
<keyword evidence="4 7" id="KW-0067">ATP-binding</keyword>
<evidence type="ECO:0000259" key="8">
    <source>
        <dbReference type="PROSITE" id="PS50968"/>
    </source>
</evidence>
<dbReference type="PROSITE" id="PS00867">
    <property type="entry name" value="CPSASE_2"/>
    <property type="match status" value="1"/>
</dbReference>
<dbReference type="InterPro" id="IPR011764">
    <property type="entry name" value="Biotin_carboxylation_dom"/>
</dbReference>
<name>A0A512DZ33_9PROT</name>
<organism evidence="11 12">
    <name type="scientific">Skermanella aerolata</name>
    <dbReference type="NCBI Taxonomy" id="393310"/>
    <lineage>
        <taxon>Bacteria</taxon>
        <taxon>Pseudomonadati</taxon>
        <taxon>Pseudomonadota</taxon>
        <taxon>Alphaproteobacteria</taxon>
        <taxon>Rhodospirillales</taxon>
        <taxon>Azospirillaceae</taxon>
        <taxon>Skermanella</taxon>
    </lineage>
</organism>
<evidence type="ECO:0000259" key="10">
    <source>
        <dbReference type="PROSITE" id="PS50979"/>
    </source>
</evidence>
<dbReference type="CDD" id="cd06850">
    <property type="entry name" value="biotinyl_domain"/>
    <property type="match status" value="1"/>
</dbReference>
<dbReference type="InterPro" id="IPR005482">
    <property type="entry name" value="Biotin_COase_C"/>
</dbReference>
<dbReference type="Gene3D" id="3.30.470.20">
    <property type="entry name" value="ATP-grasp fold, B domain"/>
    <property type="match status" value="1"/>
</dbReference>
<dbReference type="Proteomes" id="UP000321523">
    <property type="component" value="Unassembled WGS sequence"/>
</dbReference>
<dbReference type="PROSITE" id="PS50975">
    <property type="entry name" value="ATP_GRASP"/>
    <property type="match status" value="1"/>
</dbReference>
<dbReference type="InterPro" id="IPR005479">
    <property type="entry name" value="CPAse_ATP-bd"/>
</dbReference>
<comment type="cofactor">
    <cofactor evidence="1">
        <name>biotin</name>
        <dbReference type="ChEBI" id="CHEBI:57586"/>
    </cofactor>
</comment>